<evidence type="ECO:0000256" key="9">
    <source>
        <dbReference type="ARBA" id="ARBA00023180"/>
    </source>
</evidence>
<reference evidence="15" key="1">
    <citation type="submission" date="2020-11" db="EMBL/GenBank/DDBJ databases">
        <authorList>
            <person name="Tran Van P."/>
        </authorList>
    </citation>
    <scope>NUCLEOTIDE SEQUENCE</scope>
</reference>
<feature type="transmembrane region" description="Helical" evidence="13">
    <location>
        <begin position="499"/>
        <end position="523"/>
    </location>
</feature>
<evidence type="ECO:0000256" key="7">
    <source>
        <dbReference type="ARBA" id="ARBA00023136"/>
    </source>
</evidence>
<evidence type="ECO:0000313" key="15">
    <source>
        <dbReference type="EMBL" id="CAD7278005.1"/>
    </source>
</evidence>
<dbReference type="EMBL" id="CAJPEX010001084">
    <property type="protein sequence ID" value="CAG0918157.1"/>
    <property type="molecule type" value="Genomic_DNA"/>
</dbReference>
<dbReference type="InterPro" id="IPR050726">
    <property type="entry name" value="mGluR"/>
</dbReference>
<dbReference type="InterPro" id="IPR000162">
    <property type="entry name" value="GPCR_3_mtglu_rcpt"/>
</dbReference>
<keyword evidence="4 13" id="KW-0812">Transmembrane</keyword>
<gene>
    <name evidence="15" type="ORF">NMOB1V02_LOCUS5720</name>
</gene>
<dbReference type="Gene3D" id="2.10.50.30">
    <property type="entry name" value="GPCR, family 3, nine cysteines domain"/>
    <property type="match status" value="1"/>
</dbReference>
<evidence type="ECO:0000256" key="6">
    <source>
        <dbReference type="ARBA" id="ARBA00023040"/>
    </source>
</evidence>
<dbReference type="InterPro" id="IPR000337">
    <property type="entry name" value="GPCR_3"/>
</dbReference>
<comment type="subcellular location">
    <subcellularLocation>
        <location evidence="1">Cell membrane</location>
        <topology evidence="1">Multi-pass membrane protein</topology>
    </subcellularLocation>
</comment>
<dbReference type="AlphaFoldDB" id="A0A7R9GED6"/>
<dbReference type="FunFam" id="2.10.50.30:FF:000001">
    <property type="entry name" value="metabotropic glutamate receptor 1"/>
    <property type="match status" value="1"/>
</dbReference>
<dbReference type="Pfam" id="PF01094">
    <property type="entry name" value="ANF_receptor"/>
    <property type="match status" value="1"/>
</dbReference>
<dbReference type="InterPro" id="IPR038550">
    <property type="entry name" value="GPCR_3_9-Cys_sf"/>
</dbReference>
<feature type="domain" description="G-protein coupled receptors family 3 profile" evidence="14">
    <location>
        <begin position="500"/>
        <end position="765"/>
    </location>
</feature>
<feature type="compositionally biased region" description="Polar residues" evidence="12">
    <location>
        <begin position="827"/>
        <end position="841"/>
    </location>
</feature>
<evidence type="ECO:0000256" key="4">
    <source>
        <dbReference type="ARBA" id="ARBA00022692"/>
    </source>
</evidence>
<feature type="transmembrane region" description="Helical" evidence="13">
    <location>
        <begin position="693"/>
        <end position="713"/>
    </location>
</feature>
<dbReference type="EMBL" id="OA883121">
    <property type="protein sequence ID" value="CAD7278005.1"/>
    <property type="molecule type" value="Genomic_DNA"/>
</dbReference>
<feature type="transmembrane region" description="Helical" evidence="13">
    <location>
        <begin position="660"/>
        <end position="681"/>
    </location>
</feature>
<keyword evidence="9" id="KW-0325">Glycoprotein</keyword>
<dbReference type="PRINTS" id="PR00593">
    <property type="entry name" value="MTABOTROPICR"/>
</dbReference>
<feature type="compositionally biased region" description="Pro residues" evidence="12">
    <location>
        <begin position="870"/>
        <end position="881"/>
    </location>
</feature>
<keyword evidence="10" id="KW-0807">Transducer</keyword>
<dbReference type="InterPro" id="IPR028082">
    <property type="entry name" value="Peripla_BP_I"/>
</dbReference>
<evidence type="ECO:0000313" key="16">
    <source>
        <dbReference type="Proteomes" id="UP000678499"/>
    </source>
</evidence>
<dbReference type="Pfam" id="PF00003">
    <property type="entry name" value="7tm_3"/>
    <property type="match status" value="1"/>
</dbReference>
<dbReference type="GO" id="GO:0005886">
    <property type="term" value="C:plasma membrane"/>
    <property type="evidence" value="ECO:0007669"/>
    <property type="project" value="UniProtKB-SubCell"/>
</dbReference>
<proteinExistence type="inferred from homology"/>
<dbReference type="InterPro" id="IPR011500">
    <property type="entry name" value="GPCR_3_9-Cys_dom"/>
</dbReference>
<dbReference type="PROSITE" id="PS50259">
    <property type="entry name" value="G_PROTEIN_RECEP_F3_4"/>
    <property type="match status" value="1"/>
</dbReference>
<evidence type="ECO:0000256" key="2">
    <source>
        <dbReference type="ARBA" id="ARBA00007242"/>
    </source>
</evidence>
<keyword evidence="8" id="KW-0675">Receptor</keyword>
<feature type="transmembrane region" description="Helical" evidence="13">
    <location>
        <begin position="612"/>
        <end position="633"/>
    </location>
</feature>
<dbReference type="Proteomes" id="UP000678499">
    <property type="component" value="Unassembled WGS sequence"/>
</dbReference>
<dbReference type="PANTHER" id="PTHR24060">
    <property type="entry name" value="METABOTROPIC GLUTAMATE RECEPTOR"/>
    <property type="match status" value="1"/>
</dbReference>
<dbReference type="CDD" id="cd15045">
    <property type="entry name" value="7tmC_mGluRs"/>
    <property type="match status" value="1"/>
</dbReference>
<name>A0A7R9GED6_9CRUS</name>
<accession>A0A7R9GED6</accession>
<comment type="function">
    <text evidence="11">G-protein coupled receptor for glutamate. Ligand binding causes a conformation change that triggers signaling via guanine nucleotide-binding proteins (G proteins) and modulates the activity of down-stream effectors.</text>
</comment>
<feature type="compositionally biased region" description="Low complexity" evidence="12">
    <location>
        <begin position="859"/>
        <end position="869"/>
    </location>
</feature>
<evidence type="ECO:0000256" key="11">
    <source>
        <dbReference type="ARBA" id="ARBA00054813"/>
    </source>
</evidence>
<dbReference type="FunFam" id="3.40.50.2300:FF:000145">
    <property type="entry name" value="Glutamate receptor, metabotropic"/>
    <property type="match status" value="1"/>
</dbReference>
<dbReference type="SUPFAM" id="SSF53822">
    <property type="entry name" value="Periplasmic binding protein-like I"/>
    <property type="match status" value="1"/>
</dbReference>
<feature type="transmembrane region" description="Helical" evidence="13">
    <location>
        <begin position="538"/>
        <end position="558"/>
    </location>
</feature>
<evidence type="ECO:0000259" key="14">
    <source>
        <dbReference type="PROSITE" id="PS50259"/>
    </source>
</evidence>
<evidence type="ECO:0000256" key="12">
    <source>
        <dbReference type="SAM" id="MobiDB-lite"/>
    </source>
</evidence>
<dbReference type="InterPro" id="IPR017978">
    <property type="entry name" value="GPCR_3_C"/>
</dbReference>
<evidence type="ECO:0000256" key="5">
    <source>
        <dbReference type="ARBA" id="ARBA00022989"/>
    </source>
</evidence>
<evidence type="ECO:0000256" key="8">
    <source>
        <dbReference type="ARBA" id="ARBA00023170"/>
    </source>
</evidence>
<dbReference type="InterPro" id="IPR001828">
    <property type="entry name" value="ANF_lig-bd_rcpt"/>
</dbReference>
<keyword evidence="5 13" id="KW-1133">Transmembrane helix</keyword>
<keyword evidence="16" id="KW-1185">Reference proteome</keyword>
<feature type="transmembrane region" description="Helical" evidence="13">
    <location>
        <begin position="570"/>
        <end position="591"/>
    </location>
</feature>
<evidence type="ECO:0000256" key="13">
    <source>
        <dbReference type="SAM" id="Phobius"/>
    </source>
</evidence>
<organism evidence="15">
    <name type="scientific">Notodromas monacha</name>
    <dbReference type="NCBI Taxonomy" id="399045"/>
    <lineage>
        <taxon>Eukaryota</taxon>
        <taxon>Metazoa</taxon>
        <taxon>Ecdysozoa</taxon>
        <taxon>Arthropoda</taxon>
        <taxon>Crustacea</taxon>
        <taxon>Oligostraca</taxon>
        <taxon>Ostracoda</taxon>
        <taxon>Podocopa</taxon>
        <taxon>Podocopida</taxon>
        <taxon>Cypridocopina</taxon>
        <taxon>Cypridoidea</taxon>
        <taxon>Cyprididae</taxon>
        <taxon>Notodromas</taxon>
    </lineage>
</organism>
<evidence type="ECO:0000256" key="1">
    <source>
        <dbReference type="ARBA" id="ARBA00004651"/>
    </source>
</evidence>
<protein>
    <recommendedName>
        <fullName evidence="14">G-protein coupled receptors family 3 profile domain-containing protein</fullName>
    </recommendedName>
</protein>
<keyword evidence="3" id="KW-1003">Cell membrane</keyword>
<dbReference type="PRINTS" id="PR00248">
    <property type="entry name" value="GPCRMGR"/>
</dbReference>
<evidence type="ECO:0000256" key="10">
    <source>
        <dbReference type="ARBA" id="ARBA00023224"/>
    </source>
</evidence>
<dbReference type="OrthoDB" id="425344at2759"/>
<sequence>MAMSLENLVASPVAAKGPKEFSSLELMNVVWILFSSGSISNIDEGESSCRNTSNHEIISGVVGAPSSVTSIQVAHLLRLFKIPQVSFFSTSPELSNKQRFEYFSRTIPSDQNQVRAMVEIIKMLNWTYISILYEESNYGIKGFEELETLLSANDICIAVKEKLAKDSGTADKATYDHIVDSLLTKPTARGVVIFASDQEVASVMRAVQRRNATERFTWIGSDGWSARALVSTGNEKAVEGTLSVQPRANQVAGFKEYFNSLTIENNKRNPWFVEFWEHVFDCRWPGSPATPHNMHHTKRCTGTEKMTNTEFEGQLQFVSDAVFAFAYAFRDLHRDLCGKTRGLCAKMMPVEGQMLLPYLRNVSFTGLSGDQFQFDSNGDGPARYAILHYKQIAPGHWEWIEVGKYENQVLHLNMSAIQYKYHKRDIPESVCSRPCQKGEKKTYVEGEICCWHCINCTQFEILNPNDDTQCYECKQGELPNSDKTKCEPLPEDYLQPTQAIAIGAMAFATAGICITGFIIAMYVKNHDTPVVRASSRELSYVLLSGIFMCYGLTFILVLRPTHIVCGVQQFMTGFCFTVVYSALFTKTNRIARIFEAGKKSAKRPSFISPKSQLLICAGLVFVQVIVNVIWMLVQPPVARNHYPTPYDNLFVCEAFIEFDYMIAFAYPILLIVSCTVYAVLTRKIPEDYNESKYIGFAMYTTCIIWLAFVTIYFVTAAHIQLRIVTTCISVSLSATVAMVCLFTPKMYVIILHPEKNVRQSMMKNNKQYSAINKGGPGAAKIVTRPPVQTVSTATQYEDMTATEVEETTQTVGKSSPNSLCIPDGNPPMQTAASTISEQFHQQLAAPPAPAPQPPPPPAAASAATAALEQQPPPPPASEAAI</sequence>
<dbReference type="GO" id="GO:0004930">
    <property type="term" value="F:G protein-coupled receptor activity"/>
    <property type="evidence" value="ECO:0007669"/>
    <property type="project" value="UniProtKB-KW"/>
</dbReference>
<feature type="transmembrane region" description="Helical" evidence="13">
    <location>
        <begin position="719"/>
        <end position="742"/>
    </location>
</feature>
<keyword evidence="6" id="KW-0297">G-protein coupled receptor</keyword>
<dbReference type="Gene3D" id="3.40.50.2300">
    <property type="match status" value="2"/>
</dbReference>
<feature type="compositionally biased region" description="Pro residues" evidence="12">
    <location>
        <begin position="846"/>
        <end position="858"/>
    </location>
</feature>
<evidence type="ECO:0000256" key="3">
    <source>
        <dbReference type="ARBA" id="ARBA00022475"/>
    </source>
</evidence>
<keyword evidence="7 13" id="KW-0472">Membrane</keyword>
<comment type="similarity">
    <text evidence="2">Belongs to the G-protein coupled receptor 3 family.</text>
</comment>
<dbReference type="Pfam" id="PF07562">
    <property type="entry name" value="NCD3G"/>
    <property type="match status" value="1"/>
</dbReference>
<feature type="region of interest" description="Disordered" evidence="12">
    <location>
        <begin position="806"/>
        <end position="881"/>
    </location>
</feature>